<keyword evidence="2" id="KW-0479">Metal-binding</keyword>
<comment type="similarity">
    <text evidence="1 2">Belongs to the iron/ascorbate-dependent oxidoreductase family.</text>
</comment>
<dbReference type="EMBL" id="DF933834">
    <property type="protein sequence ID" value="GAM40267.1"/>
    <property type="molecule type" value="Genomic_DNA"/>
</dbReference>
<dbReference type="InterPro" id="IPR027443">
    <property type="entry name" value="IPNS-like_sf"/>
</dbReference>
<evidence type="ECO:0000259" key="3">
    <source>
        <dbReference type="PROSITE" id="PS51471"/>
    </source>
</evidence>
<dbReference type="InterPro" id="IPR005123">
    <property type="entry name" value="Oxoglu/Fe-dep_dioxygenase_dom"/>
</dbReference>
<dbReference type="InterPro" id="IPR044861">
    <property type="entry name" value="IPNS-like_FE2OG_OXY"/>
</dbReference>
<dbReference type="Pfam" id="PF03171">
    <property type="entry name" value="2OG-FeII_Oxy"/>
    <property type="match status" value="1"/>
</dbReference>
<reference evidence="5" key="1">
    <citation type="journal article" date="2015" name="Genome Announc.">
        <title>Draft genome sequence of Talaromyces cellulolyticus strain Y-94, a source of lignocellulosic biomass-degrading enzymes.</title>
        <authorList>
            <person name="Fujii T."/>
            <person name="Koike H."/>
            <person name="Sawayama S."/>
            <person name="Yano S."/>
            <person name="Inoue H."/>
        </authorList>
    </citation>
    <scope>NUCLEOTIDE SEQUENCE [LARGE SCALE GENOMIC DNA]</scope>
    <source>
        <strain evidence="5">Y-94</strain>
    </source>
</reference>
<keyword evidence="5" id="KW-1185">Reference proteome</keyword>
<dbReference type="GO" id="GO:0044283">
    <property type="term" value="P:small molecule biosynthetic process"/>
    <property type="evidence" value="ECO:0007669"/>
    <property type="project" value="UniProtKB-ARBA"/>
</dbReference>
<dbReference type="AlphaFoldDB" id="A0A0B8MY13"/>
<dbReference type="GO" id="GO:0016491">
    <property type="term" value="F:oxidoreductase activity"/>
    <property type="evidence" value="ECO:0007669"/>
    <property type="project" value="UniProtKB-KW"/>
</dbReference>
<keyword evidence="2" id="KW-0560">Oxidoreductase</keyword>
<dbReference type="FunFam" id="2.60.120.330:FF:000030">
    <property type="entry name" value="Thymine dioxygenase"/>
    <property type="match status" value="1"/>
</dbReference>
<evidence type="ECO:0000313" key="4">
    <source>
        <dbReference type="EMBL" id="GAM40267.1"/>
    </source>
</evidence>
<evidence type="ECO:0000313" key="5">
    <source>
        <dbReference type="Proteomes" id="UP000053095"/>
    </source>
</evidence>
<dbReference type="Pfam" id="PF14226">
    <property type="entry name" value="DIOX_N"/>
    <property type="match status" value="1"/>
</dbReference>
<sequence length="350" mass="39213">MASNQQTESAVSAGVEQDDLTIPVINFSLFLSGEPKAKQETAAAILHAFRTSGFLYLSNAGISPSTVQNVFAHSARFFDRSEQQKEALSWDTPESNRGYVRFGREKVTQSSDPEEILRLRTANPDYKETMEIGREGVEGLPNKWPDRFDEEGKEFTRVMCAFYDTCKDLHMQVMRAIALGMGYEETFFDEYTDAGDNNLRLLHYPPVLKSVFENNPDAVRAGPHSDYGSITLLFQDDIGGLEVKSPQNTWVRAVPIKDTIVVNAGDLLARWSNDTIKSTNHRVVQPPSTSGSSTEGSDLYPTRYSVAYFCNPNFDKTIEALPGTYTDVSEKKYEPINSGDYLRMRLAATY</sequence>
<accession>A0A0B8MY13</accession>
<dbReference type="InterPro" id="IPR050231">
    <property type="entry name" value="Iron_ascorbate_oxido_reductase"/>
</dbReference>
<dbReference type="PROSITE" id="PS51471">
    <property type="entry name" value="FE2OG_OXY"/>
    <property type="match status" value="1"/>
</dbReference>
<dbReference type="PANTHER" id="PTHR47990">
    <property type="entry name" value="2-OXOGLUTARATE (2OG) AND FE(II)-DEPENDENT OXYGENASE SUPERFAMILY PROTEIN-RELATED"/>
    <property type="match status" value="1"/>
</dbReference>
<evidence type="ECO:0000256" key="2">
    <source>
        <dbReference type="RuleBase" id="RU003682"/>
    </source>
</evidence>
<feature type="domain" description="Fe2OG dioxygenase" evidence="3">
    <location>
        <begin position="195"/>
        <end position="312"/>
    </location>
</feature>
<protein>
    <recommendedName>
        <fullName evidence="3">Fe2OG dioxygenase domain-containing protein</fullName>
    </recommendedName>
</protein>
<keyword evidence="2" id="KW-0408">Iron</keyword>
<organism evidence="4 5">
    <name type="scientific">Talaromyces pinophilus</name>
    <name type="common">Penicillium pinophilum</name>
    <dbReference type="NCBI Taxonomy" id="128442"/>
    <lineage>
        <taxon>Eukaryota</taxon>
        <taxon>Fungi</taxon>
        <taxon>Dikarya</taxon>
        <taxon>Ascomycota</taxon>
        <taxon>Pezizomycotina</taxon>
        <taxon>Eurotiomycetes</taxon>
        <taxon>Eurotiomycetidae</taxon>
        <taxon>Eurotiales</taxon>
        <taxon>Trichocomaceae</taxon>
        <taxon>Talaromyces</taxon>
        <taxon>Talaromyces sect. Talaromyces</taxon>
    </lineage>
</organism>
<evidence type="ECO:0000256" key="1">
    <source>
        <dbReference type="ARBA" id="ARBA00008056"/>
    </source>
</evidence>
<name>A0A0B8MY13_TALPI</name>
<gene>
    <name evidence="4" type="ORF">TCE0_038f12488</name>
</gene>
<dbReference type="PRINTS" id="PR00682">
    <property type="entry name" value="IPNSYNTHASE"/>
</dbReference>
<dbReference type="Gene3D" id="2.60.120.330">
    <property type="entry name" value="B-lactam Antibiotic, Isopenicillin N Synthase, Chain"/>
    <property type="match status" value="1"/>
</dbReference>
<dbReference type="GO" id="GO:0046872">
    <property type="term" value="F:metal ion binding"/>
    <property type="evidence" value="ECO:0007669"/>
    <property type="project" value="UniProtKB-KW"/>
</dbReference>
<proteinExistence type="inferred from homology"/>
<dbReference type="SUPFAM" id="SSF51197">
    <property type="entry name" value="Clavaminate synthase-like"/>
    <property type="match status" value="1"/>
</dbReference>
<dbReference type="Proteomes" id="UP000053095">
    <property type="component" value="Unassembled WGS sequence"/>
</dbReference>
<dbReference type="InterPro" id="IPR026992">
    <property type="entry name" value="DIOX_N"/>
</dbReference>